<dbReference type="HOGENOM" id="CLU_042253_1_0_2"/>
<evidence type="ECO:0000313" key="3">
    <source>
        <dbReference type="EMBL" id="ACV10689.1"/>
    </source>
</evidence>
<dbReference type="GO" id="GO:0005975">
    <property type="term" value="P:carbohydrate metabolic process"/>
    <property type="evidence" value="ECO:0007669"/>
    <property type="project" value="InterPro"/>
</dbReference>
<dbReference type="RefSeq" id="WP_015788270.1">
    <property type="nucleotide sequence ID" value="NC_013158.1"/>
</dbReference>
<evidence type="ECO:0000256" key="2">
    <source>
        <dbReference type="ARBA" id="ARBA00023235"/>
    </source>
</evidence>
<dbReference type="GeneID" id="8382769"/>
<dbReference type="AlphaFoldDB" id="C7NS82"/>
<dbReference type="KEGG" id="hut:Huta_0502"/>
<dbReference type="Gene3D" id="1.50.10.10">
    <property type="match status" value="1"/>
</dbReference>
<dbReference type="InterPro" id="IPR012341">
    <property type="entry name" value="6hp_glycosidase-like_sf"/>
</dbReference>
<name>C7NS82_HALUD</name>
<keyword evidence="4" id="KW-1185">Reference proteome</keyword>
<dbReference type="EMBL" id="CP001687">
    <property type="protein sequence ID" value="ACV10689.1"/>
    <property type="molecule type" value="Genomic_DNA"/>
</dbReference>
<sequence length="392" mass="44857">MADQYRRADWLVDRLRDVLTFYYPTGIDEEKGGYIVQLDEETGEIYDAESKHLVATTRYVVNCCLGARFDDQEPWLDAAEHGVEFLREGHFDPETGGYDWLLEGAETVDRKRVCYGHAFVLLAYARAHEAGIDGAREGIEGTYDLLMEHFWEPAHHLCQSEFDGDFAEASAYRGQNANMHTCEAMLAAHEATGEARYLDRAREIAHALTVDLAGEHDGLLWEHYTESWDHDMEYNREKPKDLFRPWGYQPGHHIEWAKLLAILDRDAEVEWAIDRAEELFEIAVEHGWDDEYGGLYYTFDRDGEAIVDDKYGWPVAEGIGAAAALSERTGDDTYLSWYDRFWEYTQDHLTAPGGNVYFKLTRENDPIDTDEGPAVEPGYHPIGACFEGLRSL</sequence>
<dbReference type="GO" id="GO:0016853">
    <property type="term" value="F:isomerase activity"/>
    <property type="evidence" value="ECO:0007669"/>
    <property type="project" value="UniProtKB-KW"/>
</dbReference>
<dbReference type="InterPro" id="IPR010819">
    <property type="entry name" value="AGE/CE"/>
</dbReference>
<dbReference type="Proteomes" id="UP000002071">
    <property type="component" value="Chromosome"/>
</dbReference>
<proteinExistence type="inferred from homology"/>
<reference evidence="3 4" key="1">
    <citation type="journal article" date="2009" name="Stand. Genomic Sci.">
        <title>Complete genome sequence of Halorhabdus utahensis type strain (AX-2).</title>
        <authorList>
            <person name="Anderson I."/>
            <person name="Tindall B.J."/>
            <person name="Pomrenke H."/>
            <person name="Goker M."/>
            <person name="Lapidus A."/>
            <person name="Nolan M."/>
            <person name="Copeland A."/>
            <person name="Glavina Del Rio T."/>
            <person name="Chen F."/>
            <person name="Tice H."/>
            <person name="Cheng J.F."/>
            <person name="Lucas S."/>
            <person name="Chertkov O."/>
            <person name="Bruce D."/>
            <person name="Brettin T."/>
            <person name="Detter J.C."/>
            <person name="Han C."/>
            <person name="Goodwin L."/>
            <person name="Land M."/>
            <person name="Hauser L."/>
            <person name="Chang Y.J."/>
            <person name="Jeffries C.D."/>
            <person name="Pitluck S."/>
            <person name="Pati A."/>
            <person name="Mavromatis K."/>
            <person name="Ivanova N."/>
            <person name="Ovchinnikova G."/>
            <person name="Chen A."/>
            <person name="Palaniappan K."/>
            <person name="Chain P."/>
            <person name="Rohde M."/>
            <person name="Bristow J."/>
            <person name="Eisen J.A."/>
            <person name="Markowitz V."/>
            <person name="Hugenholtz P."/>
            <person name="Kyrpides N.C."/>
            <person name="Klenk H.P."/>
        </authorList>
    </citation>
    <scope>NUCLEOTIDE SEQUENCE [LARGE SCALE GENOMIC DNA]</scope>
    <source>
        <strain evidence="4">DSM 12940 / JCM 11049 / AX-2</strain>
    </source>
</reference>
<dbReference type="InterPro" id="IPR008928">
    <property type="entry name" value="6-hairpin_glycosidase_sf"/>
</dbReference>
<evidence type="ECO:0000256" key="1">
    <source>
        <dbReference type="ARBA" id="ARBA00008558"/>
    </source>
</evidence>
<dbReference type="OrthoDB" id="280630at2157"/>
<protein>
    <submittedName>
        <fullName evidence="3">N-acylglucosamine 2-epimerase</fullName>
    </submittedName>
</protein>
<dbReference type="Pfam" id="PF07221">
    <property type="entry name" value="GlcNAc_2-epim"/>
    <property type="match status" value="1"/>
</dbReference>
<organism evidence="3 4">
    <name type="scientific">Halorhabdus utahensis (strain DSM 12940 / JCM 11049 / AX-2)</name>
    <dbReference type="NCBI Taxonomy" id="519442"/>
    <lineage>
        <taxon>Archaea</taxon>
        <taxon>Methanobacteriati</taxon>
        <taxon>Methanobacteriota</taxon>
        <taxon>Stenosarchaea group</taxon>
        <taxon>Halobacteria</taxon>
        <taxon>Halobacteriales</taxon>
        <taxon>Haloarculaceae</taxon>
        <taxon>Halorhabdus</taxon>
    </lineage>
</organism>
<accession>C7NS82</accession>
<dbReference type="PANTHER" id="PTHR15108">
    <property type="entry name" value="N-ACYLGLUCOSAMINE-2-EPIMERASE"/>
    <property type="match status" value="1"/>
</dbReference>
<dbReference type="STRING" id="519442.Huta_0502"/>
<keyword evidence="2" id="KW-0413">Isomerase</keyword>
<dbReference type="eggNOG" id="arCOG02007">
    <property type="taxonomic scope" value="Archaea"/>
</dbReference>
<dbReference type="SUPFAM" id="SSF48208">
    <property type="entry name" value="Six-hairpin glycosidases"/>
    <property type="match status" value="1"/>
</dbReference>
<comment type="similarity">
    <text evidence="1">Belongs to the N-acylglucosamine 2-epimerase family.</text>
</comment>
<gene>
    <name evidence="3" type="ordered locus">Huta_0502</name>
</gene>
<evidence type="ECO:0000313" key="4">
    <source>
        <dbReference type="Proteomes" id="UP000002071"/>
    </source>
</evidence>